<dbReference type="InterPro" id="IPR045584">
    <property type="entry name" value="Pilin-like"/>
</dbReference>
<dbReference type="PANTHER" id="PTHR30093:SF34">
    <property type="entry name" value="PREPILIN PEPTIDASE-DEPENDENT PROTEIN D"/>
    <property type="match status" value="1"/>
</dbReference>
<keyword evidence="4" id="KW-0812">Transmembrane</keyword>
<evidence type="ECO:0000256" key="3">
    <source>
        <dbReference type="RuleBase" id="RU000389"/>
    </source>
</evidence>
<evidence type="ECO:0000256" key="4">
    <source>
        <dbReference type="SAM" id="Phobius"/>
    </source>
</evidence>
<evidence type="ECO:0000313" key="6">
    <source>
        <dbReference type="Proteomes" id="UP000620127"/>
    </source>
</evidence>
<dbReference type="NCBIfam" id="TIGR02532">
    <property type="entry name" value="IV_pilin_GFxxxE"/>
    <property type="match status" value="1"/>
</dbReference>
<sequence>MKSTRVQQGFTLIELMIVVAIIGILAAVALPAYQNYTKKAKFSEVVLATNGAKIAVEICAQNTVSTEAGAITACGNANPENGIPAAVAASGYIASVTTAANGTITATAVSTNGLGGEQYILTPAFAAGKVTWAKSGSCTSAPALC</sequence>
<keyword evidence="4" id="KW-1133">Transmembrane helix</keyword>
<evidence type="ECO:0000313" key="5">
    <source>
        <dbReference type="EMBL" id="GGX12973.1"/>
    </source>
</evidence>
<keyword evidence="2" id="KW-0488">Methylation</keyword>
<dbReference type="EMBL" id="BMYT01000003">
    <property type="protein sequence ID" value="GGX12973.1"/>
    <property type="molecule type" value="Genomic_DNA"/>
</dbReference>
<reference evidence="6" key="1">
    <citation type="journal article" date="2019" name="Int. J. Syst. Evol. Microbiol.">
        <title>The Global Catalogue of Microorganisms (GCM) 10K type strain sequencing project: providing services to taxonomists for standard genome sequencing and annotation.</title>
        <authorList>
            <consortium name="The Broad Institute Genomics Platform"/>
            <consortium name="The Broad Institute Genome Sequencing Center for Infectious Disease"/>
            <person name="Wu L."/>
            <person name="Ma J."/>
        </authorList>
    </citation>
    <scope>NUCLEOTIDE SEQUENCE [LARGE SCALE GENOMIC DNA]</scope>
    <source>
        <strain evidence="6">KCTC 23916</strain>
    </source>
</reference>
<dbReference type="SUPFAM" id="SSF54523">
    <property type="entry name" value="Pili subunits"/>
    <property type="match status" value="1"/>
</dbReference>
<dbReference type="Proteomes" id="UP000620127">
    <property type="component" value="Unassembled WGS sequence"/>
</dbReference>
<dbReference type="RefSeq" id="WP_189345902.1">
    <property type="nucleotide sequence ID" value="NZ_BMYT01000003.1"/>
</dbReference>
<dbReference type="PANTHER" id="PTHR30093">
    <property type="entry name" value="GENERAL SECRETION PATHWAY PROTEIN G"/>
    <property type="match status" value="1"/>
</dbReference>
<name>A0ABQ2XEQ8_9BURK</name>
<keyword evidence="3" id="KW-0281">Fimbrium</keyword>
<keyword evidence="6" id="KW-1185">Reference proteome</keyword>
<dbReference type="Pfam" id="PF07963">
    <property type="entry name" value="N_methyl"/>
    <property type="match status" value="1"/>
</dbReference>
<protein>
    <submittedName>
        <fullName evidence="5">Prepilin-type N-terminal cleavage/methylation domain-containing protein</fullName>
    </submittedName>
</protein>
<gene>
    <name evidence="5" type="primary">pilE</name>
    <name evidence="5" type="ORF">GCM10011282_18860</name>
</gene>
<evidence type="ECO:0000256" key="2">
    <source>
        <dbReference type="ARBA" id="ARBA00022481"/>
    </source>
</evidence>
<dbReference type="InterPro" id="IPR012902">
    <property type="entry name" value="N_methyl_site"/>
</dbReference>
<proteinExistence type="inferred from homology"/>
<dbReference type="Pfam" id="PF00114">
    <property type="entry name" value="Pilin"/>
    <property type="match status" value="1"/>
</dbReference>
<comment type="caution">
    <text evidence="5">The sequence shown here is derived from an EMBL/GenBank/DDBJ whole genome shotgun (WGS) entry which is preliminary data.</text>
</comment>
<feature type="transmembrane region" description="Helical" evidence="4">
    <location>
        <begin position="12"/>
        <end position="33"/>
    </location>
</feature>
<comment type="similarity">
    <text evidence="1 3">Belongs to the N-Me-Phe pilin family.</text>
</comment>
<dbReference type="PROSITE" id="PS00409">
    <property type="entry name" value="PROKAR_NTER_METHYL"/>
    <property type="match status" value="1"/>
</dbReference>
<dbReference type="InterPro" id="IPR001082">
    <property type="entry name" value="Pilin"/>
</dbReference>
<dbReference type="Gene3D" id="3.30.700.10">
    <property type="entry name" value="Glycoprotein, Type 4 Pilin"/>
    <property type="match status" value="1"/>
</dbReference>
<accession>A0ABQ2XEQ8</accession>
<organism evidence="5 6">
    <name type="scientific">Undibacterium macrobrachii</name>
    <dbReference type="NCBI Taxonomy" id="1119058"/>
    <lineage>
        <taxon>Bacteria</taxon>
        <taxon>Pseudomonadati</taxon>
        <taxon>Pseudomonadota</taxon>
        <taxon>Betaproteobacteria</taxon>
        <taxon>Burkholderiales</taxon>
        <taxon>Oxalobacteraceae</taxon>
        <taxon>Undibacterium</taxon>
    </lineage>
</organism>
<evidence type="ECO:0000256" key="1">
    <source>
        <dbReference type="ARBA" id="ARBA00005233"/>
    </source>
</evidence>
<keyword evidence="4" id="KW-0472">Membrane</keyword>